<keyword evidence="2" id="KW-1185">Reference proteome</keyword>
<reference evidence="1" key="2">
    <citation type="submission" date="2018-05" db="EMBL/GenBank/DDBJ databases">
        <title>OpunRS2 (Oryza punctata Reference Sequence Version 2).</title>
        <authorList>
            <person name="Zhang J."/>
            <person name="Kudrna D."/>
            <person name="Lee S."/>
            <person name="Talag J."/>
            <person name="Welchert J."/>
            <person name="Wing R.A."/>
        </authorList>
    </citation>
    <scope>NUCLEOTIDE SEQUENCE [LARGE SCALE GENOMIC DNA]</scope>
</reference>
<dbReference type="Proteomes" id="UP000026962">
    <property type="component" value="Chromosome 6"/>
</dbReference>
<name>A0A0E0LAU6_ORYPU</name>
<dbReference type="Gramene" id="OPUNC06G11560.1">
    <property type="protein sequence ID" value="OPUNC06G11560.1"/>
    <property type="gene ID" value="OPUNC06G11560"/>
</dbReference>
<reference evidence="1" key="1">
    <citation type="submission" date="2015-04" db="UniProtKB">
        <authorList>
            <consortium name="EnsemblPlants"/>
        </authorList>
    </citation>
    <scope>IDENTIFICATION</scope>
</reference>
<evidence type="ECO:0000313" key="2">
    <source>
        <dbReference type="Proteomes" id="UP000026962"/>
    </source>
</evidence>
<dbReference type="EnsemblPlants" id="OPUNC06G11560.1">
    <property type="protein sequence ID" value="OPUNC06G11560.1"/>
    <property type="gene ID" value="OPUNC06G11560"/>
</dbReference>
<proteinExistence type="predicted"/>
<dbReference type="HOGENOM" id="CLU_3053710_0_0_1"/>
<accession>A0A0E0LAU6</accession>
<organism evidence="1">
    <name type="scientific">Oryza punctata</name>
    <name type="common">Red rice</name>
    <dbReference type="NCBI Taxonomy" id="4537"/>
    <lineage>
        <taxon>Eukaryota</taxon>
        <taxon>Viridiplantae</taxon>
        <taxon>Streptophyta</taxon>
        <taxon>Embryophyta</taxon>
        <taxon>Tracheophyta</taxon>
        <taxon>Spermatophyta</taxon>
        <taxon>Magnoliopsida</taxon>
        <taxon>Liliopsida</taxon>
        <taxon>Poales</taxon>
        <taxon>Poaceae</taxon>
        <taxon>BOP clade</taxon>
        <taxon>Oryzoideae</taxon>
        <taxon>Oryzeae</taxon>
        <taxon>Oryzinae</taxon>
        <taxon>Oryza</taxon>
    </lineage>
</organism>
<sequence>MREIKVVGSRNQKKWQLDASAQFEPNILPSHREPSKLLIPIMDTITKYTSRTDR</sequence>
<evidence type="ECO:0000313" key="1">
    <source>
        <dbReference type="EnsemblPlants" id="OPUNC06G11560.1"/>
    </source>
</evidence>
<protein>
    <submittedName>
        <fullName evidence="1">Uncharacterized protein</fullName>
    </submittedName>
</protein>
<dbReference type="AlphaFoldDB" id="A0A0E0LAU6"/>